<organism evidence="1 2">
    <name type="scientific">Pseudonaja textilis</name>
    <name type="common">Eastern brown snake</name>
    <dbReference type="NCBI Taxonomy" id="8673"/>
    <lineage>
        <taxon>Eukaryota</taxon>
        <taxon>Metazoa</taxon>
        <taxon>Chordata</taxon>
        <taxon>Craniata</taxon>
        <taxon>Vertebrata</taxon>
        <taxon>Euteleostomi</taxon>
        <taxon>Lepidosauria</taxon>
        <taxon>Squamata</taxon>
        <taxon>Bifurcata</taxon>
        <taxon>Unidentata</taxon>
        <taxon>Episquamata</taxon>
        <taxon>Toxicofera</taxon>
        <taxon>Serpentes</taxon>
        <taxon>Colubroidea</taxon>
        <taxon>Elapidae</taxon>
        <taxon>Hydrophiinae</taxon>
        <taxon>Pseudonaja</taxon>
    </lineage>
</organism>
<dbReference type="Proteomes" id="UP000472273">
    <property type="component" value="Unplaced"/>
</dbReference>
<sequence>MVSEYPGFLLKKTFHSTNRNYRCSLLDCWLAVITGGICWLTQVVKIYWSKPASISPLPFQYTPNFRKNAARTFSNIFNYNRDLSCSFPPSFGLMASYIY</sequence>
<name>A0A670YLB5_PSETE</name>
<dbReference type="Ensembl" id="ENSPTXT00000009671.1">
    <property type="protein sequence ID" value="ENSPTXP00000009351.1"/>
    <property type="gene ID" value="ENSPTXG00000006702.1"/>
</dbReference>
<accession>A0A670YLB5</accession>
<keyword evidence="2" id="KW-1185">Reference proteome</keyword>
<dbReference type="AlphaFoldDB" id="A0A670YLB5"/>
<evidence type="ECO:0000313" key="2">
    <source>
        <dbReference type="Proteomes" id="UP000472273"/>
    </source>
</evidence>
<reference evidence="1" key="1">
    <citation type="submission" date="2025-08" db="UniProtKB">
        <authorList>
            <consortium name="Ensembl"/>
        </authorList>
    </citation>
    <scope>IDENTIFICATION</scope>
</reference>
<reference evidence="1" key="2">
    <citation type="submission" date="2025-09" db="UniProtKB">
        <authorList>
            <consortium name="Ensembl"/>
        </authorList>
    </citation>
    <scope>IDENTIFICATION</scope>
</reference>
<evidence type="ECO:0000313" key="1">
    <source>
        <dbReference type="Ensembl" id="ENSPTXP00000009351.1"/>
    </source>
</evidence>
<proteinExistence type="predicted"/>
<protein>
    <submittedName>
        <fullName evidence="1">Uncharacterized protein</fullName>
    </submittedName>
</protein>